<dbReference type="SUPFAM" id="SSF56954">
    <property type="entry name" value="Outer membrane efflux proteins (OEP)"/>
    <property type="match status" value="1"/>
</dbReference>
<reference evidence="3 4" key="1">
    <citation type="submission" date="2020-07" db="EMBL/GenBank/DDBJ databases">
        <title>Pusillimonas sp. nov., isolated from poultry manure in Taiwan.</title>
        <authorList>
            <person name="Lin S.-Y."/>
            <person name="Tang Y.-S."/>
            <person name="Young C.-C."/>
        </authorList>
    </citation>
    <scope>NUCLEOTIDE SEQUENCE [LARGE SCALE GENOMIC DNA]</scope>
    <source>
        <strain evidence="3 4">CC-YST705</strain>
    </source>
</reference>
<keyword evidence="2" id="KW-0175">Coiled coil</keyword>
<proteinExistence type="inferred from homology"/>
<dbReference type="Proteomes" id="UP000776983">
    <property type="component" value="Unassembled WGS sequence"/>
</dbReference>
<name>A0ABS8CA99_9BURK</name>
<evidence type="ECO:0000256" key="2">
    <source>
        <dbReference type="SAM" id="Coils"/>
    </source>
</evidence>
<dbReference type="InterPro" id="IPR010131">
    <property type="entry name" value="MdtP/NodT-like"/>
</dbReference>
<comment type="similarity">
    <text evidence="1">Belongs to the outer membrane factor (OMF) (TC 1.B.17) family.</text>
</comment>
<dbReference type="PANTHER" id="PTHR30203:SF33">
    <property type="entry name" value="BLR4455 PROTEIN"/>
    <property type="match status" value="1"/>
</dbReference>
<organism evidence="3 4">
    <name type="scientific">Mesopusillimonas faecipullorum</name>
    <dbReference type="NCBI Taxonomy" id="2755040"/>
    <lineage>
        <taxon>Bacteria</taxon>
        <taxon>Pseudomonadati</taxon>
        <taxon>Pseudomonadota</taxon>
        <taxon>Betaproteobacteria</taxon>
        <taxon>Burkholderiales</taxon>
        <taxon>Alcaligenaceae</taxon>
        <taxon>Mesopusillimonas</taxon>
    </lineage>
</organism>
<evidence type="ECO:0000313" key="4">
    <source>
        <dbReference type="Proteomes" id="UP000776983"/>
    </source>
</evidence>
<evidence type="ECO:0000256" key="1">
    <source>
        <dbReference type="ARBA" id="ARBA00007613"/>
    </source>
</evidence>
<dbReference type="PANTHER" id="PTHR30203">
    <property type="entry name" value="OUTER MEMBRANE CATION EFFLUX PROTEIN"/>
    <property type="match status" value="1"/>
</dbReference>
<protein>
    <submittedName>
        <fullName evidence="3">TolC family protein</fullName>
    </submittedName>
</protein>
<dbReference type="EMBL" id="JACDXW010000001">
    <property type="protein sequence ID" value="MCB5362777.1"/>
    <property type="molecule type" value="Genomic_DNA"/>
</dbReference>
<dbReference type="Gene3D" id="1.20.1600.10">
    <property type="entry name" value="Outer membrane efflux proteins (OEP)"/>
    <property type="match status" value="1"/>
</dbReference>
<sequence length="102" mass="11334">MNWRNAAQGHIWPFVIVRLDGVRGSEEQAKAQQQELQQARETLTLAESRYRAGAENQLVLLDAQRALYAAQDAAVQRQAGRLIAAIDLYRALGGGWSIAMLE</sequence>
<evidence type="ECO:0000313" key="3">
    <source>
        <dbReference type="EMBL" id="MCB5362777.1"/>
    </source>
</evidence>
<gene>
    <name evidence="3" type="ORF">H0484_03275</name>
</gene>
<dbReference type="Pfam" id="PF02321">
    <property type="entry name" value="OEP"/>
    <property type="match status" value="1"/>
</dbReference>
<keyword evidence="4" id="KW-1185">Reference proteome</keyword>
<feature type="coiled-coil region" evidence="2">
    <location>
        <begin position="22"/>
        <end position="49"/>
    </location>
</feature>
<dbReference type="InterPro" id="IPR003423">
    <property type="entry name" value="OMP_efflux"/>
</dbReference>
<accession>A0ABS8CA99</accession>
<comment type="caution">
    <text evidence="3">The sequence shown here is derived from an EMBL/GenBank/DDBJ whole genome shotgun (WGS) entry which is preliminary data.</text>
</comment>